<organism evidence="2 3">
    <name type="scientific">Alteromonas arenosi</name>
    <dbReference type="NCBI Taxonomy" id="3055817"/>
    <lineage>
        <taxon>Bacteria</taxon>
        <taxon>Pseudomonadati</taxon>
        <taxon>Pseudomonadota</taxon>
        <taxon>Gammaproteobacteria</taxon>
        <taxon>Alteromonadales</taxon>
        <taxon>Alteromonadaceae</taxon>
        <taxon>Alteromonas/Salinimonas group</taxon>
        <taxon>Alteromonas</taxon>
    </lineage>
</organism>
<dbReference type="SUPFAM" id="SSF51261">
    <property type="entry name" value="Duplicated hybrid motif"/>
    <property type="match status" value="1"/>
</dbReference>
<keyword evidence="2" id="KW-0378">Hydrolase</keyword>
<dbReference type="PANTHER" id="PTHR21666:SF291">
    <property type="entry name" value="STAGE II SPORULATION PROTEIN Q"/>
    <property type="match status" value="1"/>
</dbReference>
<dbReference type="RefSeq" id="WP_289363576.1">
    <property type="nucleotide sequence ID" value="NZ_JAUCBP010000002.1"/>
</dbReference>
<dbReference type="EMBL" id="JAUCBP010000002">
    <property type="protein sequence ID" value="MDM7859537.1"/>
    <property type="molecule type" value="Genomic_DNA"/>
</dbReference>
<name>A0ABT7STM3_9ALTE</name>
<evidence type="ECO:0000259" key="1">
    <source>
        <dbReference type="Pfam" id="PF01551"/>
    </source>
</evidence>
<sequence>MKFTLLIRSKRIRFVRHVGARSMVSCAVLLSLIALVSSRSTESVDENLARIQMVKSGLLIEQERVGNLYQQTLDELLVVKRQLASMEARLREVDLKSQHVAEQSGIDYPELQSPVAESDLSIDASDLEQHPIFSTITTMQAQLADKLQQLDALESVLMGHHIQDVSDVAGRPIQSGWLSSYYGMRDDPFTGKPAMHKGLDFAGKTGDPVIATAAGLVTWSGERYGYGNMVEIDHGNGLVSRYAHNAELTVVMGEVVTKGQVIAKMGSTGRSTGAHVHYEVLKKGQQIDPLPFVY</sequence>
<reference evidence="2 3" key="1">
    <citation type="submission" date="2023-06" db="EMBL/GenBank/DDBJ databases">
        <title>Alteromonas sp. ASW11-36 isolated from intertidal sand.</title>
        <authorList>
            <person name="Li Y."/>
        </authorList>
    </citation>
    <scope>NUCLEOTIDE SEQUENCE [LARGE SCALE GENOMIC DNA]</scope>
    <source>
        <strain evidence="2 3">ASW11-36</strain>
    </source>
</reference>
<protein>
    <submittedName>
        <fullName evidence="2">M23 family metallopeptidase</fullName>
        <ecNumber evidence="2">3.4.-.-</ecNumber>
    </submittedName>
</protein>
<keyword evidence="3" id="KW-1185">Reference proteome</keyword>
<evidence type="ECO:0000313" key="3">
    <source>
        <dbReference type="Proteomes" id="UP001234343"/>
    </source>
</evidence>
<accession>A0ABT7STM3</accession>
<dbReference type="Proteomes" id="UP001234343">
    <property type="component" value="Unassembled WGS sequence"/>
</dbReference>
<dbReference type="InterPro" id="IPR050570">
    <property type="entry name" value="Cell_wall_metabolism_enzyme"/>
</dbReference>
<dbReference type="CDD" id="cd12797">
    <property type="entry name" value="M23_peptidase"/>
    <property type="match status" value="1"/>
</dbReference>
<dbReference type="Pfam" id="PF01551">
    <property type="entry name" value="Peptidase_M23"/>
    <property type="match status" value="1"/>
</dbReference>
<dbReference type="Gene3D" id="2.70.70.10">
    <property type="entry name" value="Glucose Permease (Domain IIA)"/>
    <property type="match status" value="1"/>
</dbReference>
<dbReference type="InterPro" id="IPR016047">
    <property type="entry name" value="M23ase_b-sheet_dom"/>
</dbReference>
<proteinExistence type="predicted"/>
<dbReference type="PANTHER" id="PTHR21666">
    <property type="entry name" value="PEPTIDASE-RELATED"/>
    <property type="match status" value="1"/>
</dbReference>
<evidence type="ECO:0000313" key="2">
    <source>
        <dbReference type="EMBL" id="MDM7859537.1"/>
    </source>
</evidence>
<feature type="domain" description="M23ase beta-sheet core" evidence="1">
    <location>
        <begin position="195"/>
        <end position="289"/>
    </location>
</feature>
<gene>
    <name evidence="2" type="ORF">QTP81_02815</name>
</gene>
<dbReference type="InterPro" id="IPR011055">
    <property type="entry name" value="Dup_hybrid_motif"/>
</dbReference>
<comment type="caution">
    <text evidence="2">The sequence shown here is derived from an EMBL/GenBank/DDBJ whole genome shotgun (WGS) entry which is preliminary data.</text>
</comment>
<dbReference type="GO" id="GO:0016787">
    <property type="term" value="F:hydrolase activity"/>
    <property type="evidence" value="ECO:0007669"/>
    <property type="project" value="UniProtKB-KW"/>
</dbReference>
<dbReference type="EC" id="3.4.-.-" evidence="2"/>